<accession>A0A1E1K1R8</accession>
<organism evidence="1 2">
    <name type="scientific">Rhynchosporium agropyri</name>
    <dbReference type="NCBI Taxonomy" id="914238"/>
    <lineage>
        <taxon>Eukaryota</taxon>
        <taxon>Fungi</taxon>
        <taxon>Dikarya</taxon>
        <taxon>Ascomycota</taxon>
        <taxon>Pezizomycotina</taxon>
        <taxon>Leotiomycetes</taxon>
        <taxon>Helotiales</taxon>
        <taxon>Ploettnerulaceae</taxon>
        <taxon>Rhynchosporium</taxon>
    </lineage>
</organism>
<dbReference type="AlphaFoldDB" id="A0A1E1K1R8"/>
<reference evidence="2" key="1">
    <citation type="submission" date="2016-03" db="EMBL/GenBank/DDBJ databases">
        <authorList>
            <person name="Guldener U."/>
        </authorList>
    </citation>
    <scope>NUCLEOTIDE SEQUENCE [LARGE SCALE GENOMIC DNA]</scope>
    <source>
        <strain evidence="2">04CH-RAC-A.6.1</strain>
    </source>
</reference>
<dbReference type="Proteomes" id="UP000178912">
    <property type="component" value="Unassembled WGS sequence"/>
</dbReference>
<evidence type="ECO:0000313" key="2">
    <source>
        <dbReference type="Proteomes" id="UP000178912"/>
    </source>
</evidence>
<evidence type="ECO:0000313" key="1">
    <source>
        <dbReference type="EMBL" id="CZS91941.1"/>
    </source>
</evidence>
<sequence>MTAPPNTCLRISMALDFPTDIDPGKVFLHCKIFHSSPIS</sequence>
<gene>
    <name evidence="1" type="ORF">RAG0_02502</name>
</gene>
<name>A0A1E1K1R8_9HELO</name>
<dbReference type="EMBL" id="FJUX01000010">
    <property type="protein sequence ID" value="CZS91941.1"/>
    <property type="molecule type" value="Genomic_DNA"/>
</dbReference>
<protein>
    <submittedName>
        <fullName evidence="1">Uncharacterized protein</fullName>
    </submittedName>
</protein>
<keyword evidence="2" id="KW-1185">Reference proteome</keyword>
<proteinExistence type="predicted"/>